<organism evidence="3 4">
    <name type="scientific">Actinocatenispora sera</name>
    <dbReference type="NCBI Taxonomy" id="390989"/>
    <lineage>
        <taxon>Bacteria</taxon>
        <taxon>Bacillati</taxon>
        <taxon>Actinomycetota</taxon>
        <taxon>Actinomycetes</taxon>
        <taxon>Micromonosporales</taxon>
        <taxon>Micromonosporaceae</taxon>
        <taxon>Actinocatenispora</taxon>
    </lineage>
</organism>
<keyword evidence="4" id="KW-1185">Reference proteome</keyword>
<gene>
    <name evidence="3" type="ORF">Asera_64010</name>
</gene>
<keyword evidence="2" id="KW-0812">Transmembrane</keyword>
<accession>A0A810LAJ1</accession>
<evidence type="ECO:0008006" key="5">
    <source>
        <dbReference type="Google" id="ProtNLM"/>
    </source>
</evidence>
<evidence type="ECO:0000256" key="2">
    <source>
        <dbReference type="SAM" id="Phobius"/>
    </source>
</evidence>
<dbReference type="Proteomes" id="UP000680750">
    <property type="component" value="Chromosome"/>
</dbReference>
<proteinExistence type="predicted"/>
<feature type="region of interest" description="Disordered" evidence="1">
    <location>
        <begin position="183"/>
        <end position="210"/>
    </location>
</feature>
<feature type="transmembrane region" description="Helical" evidence="2">
    <location>
        <begin position="16"/>
        <end position="43"/>
    </location>
</feature>
<dbReference type="KEGG" id="aser:Asera_64010"/>
<feature type="transmembrane region" description="Helical" evidence="2">
    <location>
        <begin position="63"/>
        <end position="81"/>
    </location>
</feature>
<feature type="transmembrane region" description="Helical" evidence="2">
    <location>
        <begin position="93"/>
        <end position="113"/>
    </location>
</feature>
<dbReference type="AlphaFoldDB" id="A0A810LAJ1"/>
<protein>
    <recommendedName>
        <fullName evidence="5">DUF2269 domain-containing protein</fullName>
    </recommendedName>
</protein>
<keyword evidence="2" id="KW-1133">Transmembrane helix</keyword>
<reference evidence="3" key="1">
    <citation type="submission" date="2020-08" db="EMBL/GenBank/DDBJ databases">
        <title>Whole genome shotgun sequence of Actinocatenispora sera NBRC 101916.</title>
        <authorList>
            <person name="Komaki H."/>
            <person name="Tamura T."/>
        </authorList>
    </citation>
    <scope>NUCLEOTIDE SEQUENCE</scope>
    <source>
        <strain evidence="3">NBRC 101916</strain>
    </source>
</reference>
<keyword evidence="2" id="KW-0472">Membrane</keyword>
<evidence type="ECO:0000313" key="4">
    <source>
        <dbReference type="Proteomes" id="UP000680750"/>
    </source>
</evidence>
<evidence type="ECO:0000256" key="1">
    <source>
        <dbReference type="SAM" id="MobiDB-lite"/>
    </source>
</evidence>
<evidence type="ECO:0000313" key="3">
    <source>
        <dbReference type="EMBL" id="BCJ32293.1"/>
    </source>
</evidence>
<sequence length="210" mass="21523">MSGALRWRPAPSLRKTLLLVHIAAAGAWLGFDLMLGVLTIAMLTADPASAAAAAVSIRALVPWPLLIVGLLTLTTGILLGISSKYGLVRYRWVLMKLVLNVVLTTLVPLLLLPEATTIHDNGRAALESGAGPLAPWSALFPPTVSSTAVAAAIALIIDLELVDRHGATVRAHDLGAGGEAVAAAGSSLARPTRRDGRARDGGPSSAASPG</sequence>
<dbReference type="EMBL" id="AP023354">
    <property type="protein sequence ID" value="BCJ32293.1"/>
    <property type="molecule type" value="Genomic_DNA"/>
</dbReference>
<feature type="transmembrane region" description="Helical" evidence="2">
    <location>
        <begin position="133"/>
        <end position="157"/>
    </location>
</feature>
<name>A0A810LAJ1_9ACTN</name>